<feature type="compositionally biased region" description="Basic and acidic residues" evidence="1">
    <location>
        <begin position="32"/>
        <end position="42"/>
    </location>
</feature>
<organism evidence="2 3">
    <name type="scientific">Oryzias javanicus</name>
    <name type="common">Javanese ricefish</name>
    <name type="synonym">Aplocheilus javanicus</name>
    <dbReference type="NCBI Taxonomy" id="123683"/>
    <lineage>
        <taxon>Eukaryota</taxon>
        <taxon>Metazoa</taxon>
        <taxon>Chordata</taxon>
        <taxon>Craniata</taxon>
        <taxon>Vertebrata</taxon>
        <taxon>Euteleostomi</taxon>
        <taxon>Actinopterygii</taxon>
        <taxon>Neopterygii</taxon>
        <taxon>Teleostei</taxon>
        <taxon>Neoteleostei</taxon>
        <taxon>Acanthomorphata</taxon>
        <taxon>Ovalentaria</taxon>
        <taxon>Atherinomorphae</taxon>
        <taxon>Beloniformes</taxon>
        <taxon>Adrianichthyidae</taxon>
        <taxon>Oryziinae</taxon>
        <taxon>Oryzias</taxon>
    </lineage>
</organism>
<gene>
    <name evidence="2" type="ORF">OJAV_G00184090</name>
</gene>
<evidence type="ECO:0000256" key="1">
    <source>
        <dbReference type="SAM" id="MobiDB-lite"/>
    </source>
</evidence>
<feature type="compositionally biased region" description="Pro residues" evidence="1">
    <location>
        <begin position="117"/>
        <end position="127"/>
    </location>
</feature>
<dbReference type="EMBL" id="CM012454">
    <property type="protein sequence ID" value="RVE60724.1"/>
    <property type="molecule type" value="Genomic_DNA"/>
</dbReference>
<keyword evidence="3" id="KW-1185">Reference proteome</keyword>
<feature type="compositionally biased region" description="Low complexity" evidence="1">
    <location>
        <begin position="141"/>
        <end position="158"/>
    </location>
</feature>
<name>A0A3S2MJS0_ORYJA</name>
<reference evidence="2 3" key="2">
    <citation type="submission" date="2019-01" db="EMBL/GenBank/DDBJ databases">
        <title>A chromosome length genome reference of the Java medaka (oryzias javanicus).</title>
        <authorList>
            <person name="Herpin A."/>
            <person name="Takehana Y."/>
            <person name="Naruse K."/>
            <person name="Ansai S."/>
            <person name="Kawaguchi M."/>
        </authorList>
    </citation>
    <scope>NUCLEOTIDE SEQUENCE [LARGE SCALE GENOMIC DNA]</scope>
    <source>
        <strain evidence="2">RS831</strain>
        <tissue evidence="2">Whole body</tissue>
    </source>
</reference>
<feature type="region of interest" description="Disordered" evidence="1">
    <location>
        <begin position="311"/>
        <end position="375"/>
    </location>
</feature>
<protein>
    <submittedName>
        <fullName evidence="2">Uncharacterized protein</fullName>
    </submittedName>
</protein>
<dbReference type="Proteomes" id="UP000283210">
    <property type="component" value="Chromosome 18"/>
</dbReference>
<feature type="compositionally biased region" description="Polar residues" evidence="1">
    <location>
        <begin position="191"/>
        <end position="204"/>
    </location>
</feature>
<evidence type="ECO:0000313" key="2">
    <source>
        <dbReference type="EMBL" id="RVE60724.1"/>
    </source>
</evidence>
<feature type="region of interest" description="Disordered" evidence="1">
    <location>
        <begin position="1"/>
        <end position="204"/>
    </location>
</feature>
<dbReference type="OrthoDB" id="27823at2759"/>
<accession>A0A3S2MJS0</accession>
<evidence type="ECO:0000313" key="3">
    <source>
        <dbReference type="Proteomes" id="UP000283210"/>
    </source>
</evidence>
<proteinExistence type="predicted"/>
<dbReference type="AlphaFoldDB" id="A0A3S2MJS0"/>
<reference evidence="2 3" key="1">
    <citation type="submission" date="2018-11" db="EMBL/GenBank/DDBJ databases">
        <authorList>
            <person name="Lopez-Roques C."/>
            <person name="Donnadieu C."/>
            <person name="Bouchez O."/>
            <person name="Klopp C."/>
            <person name="Cabau C."/>
            <person name="Zahm M."/>
        </authorList>
    </citation>
    <scope>NUCLEOTIDE SEQUENCE [LARGE SCALE GENOMIC DNA]</scope>
    <source>
        <strain evidence="2">RS831</strain>
        <tissue evidence="2">Whole body</tissue>
    </source>
</reference>
<feature type="compositionally biased region" description="Acidic residues" evidence="1">
    <location>
        <begin position="326"/>
        <end position="344"/>
    </location>
</feature>
<feature type="compositionally biased region" description="Basic and acidic residues" evidence="1">
    <location>
        <begin position="1"/>
        <end position="22"/>
    </location>
</feature>
<sequence length="375" mass="40984">MAEARTDEEQESLGRESREQVVRRQPGGSAGRPDRRKPEQRHSQGPLSSIRAVIKRTSPRPTSLSEAPAERERDRNRRRPQITILSAEPLPSTSWFPGVAAGIPPPPPPAAQIWGPTIPPSIQPPPSYEEVIREKTQEQVLLPSSSSLPSSSFSPLPSITIATQTEAGPEPEQSRVERPGRPPRPPLPDKSTGNISIPSSQSAPSCLACVETDSQLCDIPETSSPPNLTPAAQADLLDLCFAAPPHDGAVARPRPLPRSKAGLQLLRKEVKVQTLVKLRDDGAATLASRAEGSQEEEEGRGRYLQELLQAFSSDDWGFPDHHGDSEEPSQSDSQEEEEEDEEDMATLKLRIQAFEQQQEAERQKRTARAPATTPP</sequence>